<reference evidence="3 4" key="1">
    <citation type="submission" date="2016-10" db="EMBL/GenBank/DDBJ databases">
        <title>Genome sequence of Planktotalea frisia SH6-1.</title>
        <authorList>
            <person name="Poehlein A."/>
            <person name="Bakenhus I."/>
            <person name="Voget S."/>
            <person name="Brinkhoff T."/>
            <person name="Simon M."/>
        </authorList>
    </citation>
    <scope>NUCLEOTIDE SEQUENCE [LARGE SCALE GENOMIC DNA]</scope>
    <source>
        <strain evidence="3 4">SH6-1</strain>
    </source>
</reference>
<accession>A0A1L9P2D0</accession>
<gene>
    <name evidence="3" type="ORF">PFRI_00630</name>
</gene>
<sequence length="109" mass="11777">MLTSDPVNEPAHGTPEFGEMMQGYGAFTKHVQDTAKFVSGDALQGTETATTVSVRSEKTETMDGPFMETKEVLGGYYLLECADLDDAIKTAAMIPTAKFGRIEVRPVVV</sequence>
<dbReference type="OrthoDB" id="9807535at2"/>
<comment type="similarity">
    <text evidence="1">Belongs to the YciI family.</text>
</comment>
<dbReference type="STRING" id="696762.PFRI_00630"/>
<name>A0A1L9P2D0_9RHOB</name>
<dbReference type="AlphaFoldDB" id="A0A1L9P2D0"/>
<evidence type="ECO:0000313" key="4">
    <source>
        <dbReference type="Proteomes" id="UP000184514"/>
    </source>
</evidence>
<dbReference type="Proteomes" id="UP000184514">
    <property type="component" value="Unassembled WGS sequence"/>
</dbReference>
<feature type="domain" description="YCII-related" evidence="2">
    <location>
        <begin position="20"/>
        <end position="108"/>
    </location>
</feature>
<dbReference type="InterPro" id="IPR005545">
    <property type="entry name" value="YCII"/>
</dbReference>
<evidence type="ECO:0000313" key="3">
    <source>
        <dbReference type="EMBL" id="OJI95699.1"/>
    </source>
</evidence>
<keyword evidence="4" id="KW-1185">Reference proteome</keyword>
<dbReference type="Pfam" id="PF03795">
    <property type="entry name" value="YCII"/>
    <property type="match status" value="1"/>
</dbReference>
<organism evidence="3 4">
    <name type="scientific">Planktotalea frisia</name>
    <dbReference type="NCBI Taxonomy" id="696762"/>
    <lineage>
        <taxon>Bacteria</taxon>
        <taxon>Pseudomonadati</taxon>
        <taxon>Pseudomonadota</taxon>
        <taxon>Alphaproteobacteria</taxon>
        <taxon>Rhodobacterales</taxon>
        <taxon>Paracoccaceae</taxon>
        <taxon>Planktotalea</taxon>
    </lineage>
</organism>
<proteinExistence type="inferred from homology"/>
<dbReference type="Gene3D" id="3.30.70.1060">
    <property type="entry name" value="Dimeric alpha+beta barrel"/>
    <property type="match status" value="1"/>
</dbReference>
<dbReference type="PANTHER" id="PTHR35174:SF3">
    <property type="entry name" value="BLL7171 PROTEIN"/>
    <property type="match status" value="1"/>
</dbReference>
<dbReference type="SUPFAM" id="SSF54909">
    <property type="entry name" value="Dimeric alpha+beta barrel"/>
    <property type="match status" value="1"/>
</dbReference>
<dbReference type="RefSeq" id="WP_072628776.1">
    <property type="nucleotide sequence ID" value="NZ_MLCB01000005.1"/>
</dbReference>
<comment type="caution">
    <text evidence="3">The sequence shown here is derived from an EMBL/GenBank/DDBJ whole genome shotgun (WGS) entry which is preliminary data.</text>
</comment>
<dbReference type="PANTHER" id="PTHR35174">
    <property type="entry name" value="BLL7171 PROTEIN-RELATED"/>
    <property type="match status" value="1"/>
</dbReference>
<dbReference type="InterPro" id="IPR011008">
    <property type="entry name" value="Dimeric_a/b-barrel"/>
</dbReference>
<dbReference type="EMBL" id="MLCB01000005">
    <property type="protein sequence ID" value="OJI95699.1"/>
    <property type="molecule type" value="Genomic_DNA"/>
</dbReference>
<protein>
    <submittedName>
        <fullName evidence="3">YCII-related domain protein</fullName>
    </submittedName>
</protein>
<evidence type="ECO:0000259" key="2">
    <source>
        <dbReference type="Pfam" id="PF03795"/>
    </source>
</evidence>
<evidence type="ECO:0000256" key="1">
    <source>
        <dbReference type="ARBA" id="ARBA00007689"/>
    </source>
</evidence>